<dbReference type="EMBL" id="CP001359">
    <property type="protein sequence ID" value="ACL64764.1"/>
    <property type="molecule type" value="Genomic_DNA"/>
</dbReference>
<keyword evidence="1" id="KW-0285">Flavoprotein</keyword>
<name>B8JH62_ANAD2</name>
<dbReference type="NCBIfam" id="NF003723">
    <property type="entry name" value="PRK05329.2-1"/>
    <property type="match status" value="1"/>
</dbReference>
<evidence type="ECO:0000313" key="5">
    <source>
        <dbReference type="Proteomes" id="UP000007089"/>
    </source>
</evidence>
<dbReference type="KEGG" id="acp:A2cp1_1420"/>
<evidence type="ECO:0000256" key="2">
    <source>
        <dbReference type="ARBA" id="ARBA00023002"/>
    </source>
</evidence>
<dbReference type="RefSeq" id="WP_012632720.1">
    <property type="nucleotide sequence ID" value="NC_011891.1"/>
</dbReference>
<dbReference type="AlphaFoldDB" id="B8JH62"/>
<evidence type="ECO:0000256" key="1">
    <source>
        <dbReference type="ARBA" id="ARBA00022630"/>
    </source>
</evidence>
<dbReference type="InterPro" id="IPR036188">
    <property type="entry name" value="FAD/NAD-bd_sf"/>
</dbReference>
<feature type="domain" description="FAD-dependent oxidoreductase 2 FAD-binding" evidence="3">
    <location>
        <begin position="10"/>
        <end position="417"/>
    </location>
</feature>
<dbReference type="Gene3D" id="3.50.50.60">
    <property type="entry name" value="FAD/NAD(P)-binding domain"/>
    <property type="match status" value="2"/>
</dbReference>
<sequence>MTASRTVRADVLVVGGGMAGAMAALSARAAGCEVALVRCAPGATALSSGAVGVAPDLSALPGDPLSWRRGPVESARRLARQRPGHPYAAVGEGLVLLPDALDFAVRALDPLLAPVLERPRFLATATGEVVAAATCQRAAEPGDLLAVAGPLAVAGLRGHLGFDAALVADGLGRHAGRGGPEVRELEVDLPGLDPWARPHELARALEPPGEAERLGERLRAALANGARGAAAVLLPPVLGLSPAARVPERVAAAAGVPVAETLSDVPSVPGLRLQAALEARLARAGVTVLAGELRAAGGAPGDRVEVGEAVILAGSWVLATGRFVGGGLVRHGALAERAMGLPVEAAEGRDAGVHLSGRPATSLTVRDRRAPQPLLSAGLRVDPSLRPLDGRGRPVHPRLFAAGALVGGHEHASDGTGLGVAILTGWLAGRAAAARG</sequence>
<gene>
    <name evidence="4" type="ordered locus">A2cp1_1420</name>
</gene>
<keyword evidence="5" id="KW-1185">Reference proteome</keyword>
<dbReference type="Pfam" id="PF00890">
    <property type="entry name" value="FAD_binding_2"/>
    <property type="match status" value="1"/>
</dbReference>
<dbReference type="SUPFAM" id="SSF51905">
    <property type="entry name" value="FAD/NAD(P)-binding domain"/>
    <property type="match status" value="1"/>
</dbReference>
<evidence type="ECO:0000259" key="3">
    <source>
        <dbReference type="Pfam" id="PF00890"/>
    </source>
</evidence>
<dbReference type="InterPro" id="IPR003953">
    <property type="entry name" value="FAD-dep_OxRdtase_2_FAD-bd"/>
</dbReference>
<dbReference type="GO" id="GO:0016491">
    <property type="term" value="F:oxidoreductase activity"/>
    <property type="evidence" value="ECO:0007669"/>
    <property type="project" value="UniProtKB-KW"/>
</dbReference>
<reference evidence="4" key="1">
    <citation type="submission" date="2009-01" db="EMBL/GenBank/DDBJ databases">
        <title>Complete sequence of Anaeromyxobacter dehalogenans 2CP-1.</title>
        <authorList>
            <consortium name="US DOE Joint Genome Institute"/>
            <person name="Lucas S."/>
            <person name="Copeland A."/>
            <person name="Lapidus A."/>
            <person name="Glavina del Rio T."/>
            <person name="Dalin E."/>
            <person name="Tice H."/>
            <person name="Bruce D."/>
            <person name="Goodwin L."/>
            <person name="Pitluck S."/>
            <person name="Saunders E."/>
            <person name="Brettin T."/>
            <person name="Detter J.C."/>
            <person name="Han C."/>
            <person name="Larimer F."/>
            <person name="Land M."/>
            <person name="Hauser L."/>
            <person name="Kyrpides N."/>
            <person name="Ovchinnikova G."/>
            <person name="Beliaev A.S."/>
            <person name="Richardson P."/>
        </authorList>
    </citation>
    <scope>NUCLEOTIDE SEQUENCE</scope>
    <source>
        <strain evidence="4">2CP-1</strain>
    </source>
</reference>
<proteinExistence type="predicted"/>
<protein>
    <submittedName>
        <fullName evidence="4">Fumarate reductase/succinate dehydrogenase flavoprotein domain protein</fullName>
    </submittedName>
</protein>
<keyword evidence="2" id="KW-0560">Oxidoreductase</keyword>
<evidence type="ECO:0000313" key="4">
    <source>
        <dbReference type="EMBL" id="ACL64764.1"/>
    </source>
</evidence>
<organism evidence="4 5">
    <name type="scientific">Anaeromyxobacter dehalogenans (strain ATCC BAA-258 / DSM 21875 / 2CP-1)</name>
    <dbReference type="NCBI Taxonomy" id="455488"/>
    <lineage>
        <taxon>Bacteria</taxon>
        <taxon>Pseudomonadati</taxon>
        <taxon>Myxococcota</taxon>
        <taxon>Myxococcia</taxon>
        <taxon>Myxococcales</taxon>
        <taxon>Cystobacterineae</taxon>
        <taxon>Anaeromyxobacteraceae</taxon>
        <taxon>Anaeromyxobacter</taxon>
    </lineage>
</organism>
<accession>B8JH62</accession>
<dbReference type="Proteomes" id="UP000007089">
    <property type="component" value="Chromosome"/>
</dbReference>
<dbReference type="HOGENOM" id="CLU_627974_0_0_7"/>